<accession>A0ABC8QSV0</accession>
<dbReference type="AlphaFoldDB" id="A0ABC8QSV0"/>
<dbReference type="Pfam" id="PF00646">
    <property type="entry name" value="F-box"/>
    <property type="match status" value="1"/>
</dbReference>
<dbReference type="InterPro" id="IPR036047">
    <property type="entry name" value="F-box-like_dom_sf"/>
</dbReference>
<organism evidence="3 4">
    <name type="scientific">Ilex paraguariensis</name>
    <name type="common">yerba mate</name>
    <dbReference type="NCBI Taxonomy" id="185542"/>
    <lineage>
        <taxon>Eukaryota</taxon>
        <taxon>Viridiplantae</taxon>
        <taxon>Streptophyta</taxon>
        <taxon>Embryophyta</taxon>
        <taxon>Tracheophyta</taxon>
        <taxon>Spermatophyta</taxon>
        <taxon>Magnoliopsida</taxon>
        <taxon>eudicotyledons</taxon>
        <taxon>Gunneridae</taxon>
        <taxon>Pentapetalae</taxon>
        <taxon>asterids</taxon>
        <taxon>campanulids</taxon>
        <taxon>Aquifoliales</taxon>
        <taxon>Aquifoliaceae</taxon>
        <taxon>Ilex</taxon>
    </lineage>
</organism>
<reference evidence="3 4" key="1">
    <citation type="submission" date="2024-02" db="EMBL/GenBank/DDBJ databases">
        <authorList>
            <person name="Vignale AGUSTIN F."/>
            <person name="Sosa J E."/>
            <person name="Modenutti C."/>
        </authorList>
    </citation>
    <scope>NUCLEOTIDE SEQUENCE [LARGE SCALE GENOMIC DNA]</scope>
</reference>
<sequence>MEPMERKSNPHQDRHSGTTNGVGLPRDLIIDILSRLPAKFICQFRCVSKPWLSILSPPDSLLQNLHRNRSNSTPLLMFSENSYPHICLSSFDTQGQLRNQFTKHISSPVLKWRFCQGLMCFICEDHVYVCNPSTQVFLQVPYSIKLRVLYNFALGYLPSTNEYKIVHWFVETDSNGVYQIVCQIFTLKEGGSNAQGSWRVIGNSPHFIIDSRFPICLNGSIYWFGDEHRNSGDPMNIYAFDLATEEYETVLCPRAYSGSFDTCVRLLSIKGTLCLVDFKQCRSHVDIWMMKDQSNQIWVKEYSFDMFTKNRSIRNIHYIPSGDGRDEEILIGQRKEGLLLYNIKTRSIRKMGKFSNENTGIEIDMGRYLWPHLYFDSLDSLVAR</sequence>
<protein>
    <recommendedName>
        <fullName evidence="2">F-box domain-containing protein</fullName>
    </recommendedName>
</protein>
<dbReference type="EMBL" id="CAUOFW020000725">
    <property type="protein sequence ID" value="CAK9135668.1"/>
    <property type="molecule type" value="Genomic_DNA"/>
</dbReference>
<evidence type="ECO:0000256" key="1">
    <source>
        <dbReference type="SAM" id="MobiDB-lite"/>
    </source>
</evidence>
<dbReference type="PANTHER" id="PTHR31111:SF138">
    <property type="entry name" value="F-BOX ASSOCIATED DOMAIN-CONTAINING PROTEIN"/>
    <property type="match status" value="1"/>
</dbReference>
<evidence type="ECO:0000313" key="4">
    <source>
        <dbReference type="Proteomes" id="UP001642360"/>
    </source>
</evidence>
<comment type="caution">
    <text evidence="3">The sequence shown here is derived from an EMBL/GenBank/DDBJ whole genome shotgun (WGS) entry which is preliminary data.</text>
</comment>
<feature type="region of interest" description="Disordered" evidence="1">
    <location>
        <begin position="1"/>
        <end position="20"/>
    </location>
</feature>
<keyword evidence="4" id="KW-1185">Reference proteome</keyword>
<dbReference type="InterPro" id="IPR001810">
    <property type="entry name" value="F-box_dom"/>
</dbReference>
<dbReference type="SUPFAM" id="SSF50965">
    <property type="entry name" value="Galactose oxidase, central domain"/>
    <property type="match status" value="1"/>
</dbReference>
<dbReference type="SMART" id="SM00256">
    <property type="entry name" value="FBOX"/>
    <property type="match status" value="1"/>
</dbReference>
<dbReference type="InterPro" id="IPR013187">
    <property type="entry name" value="F-box-assoc_dom_typ3"/>
</dbReference>
<dbReference type="Pfam" id="PF08268">
    <property type="entry name" value="FBA_3"/>
    <property type="match status" value="1"/>
</dbReference>
<gene>
    <name evidence="3" type="ORF">ILEXP_LOCUS2634</name>
</gene>
<dbReference type="InterPro" id="IPR017451">
    <property type="entry name" value="F-box-assoc_interact_dom"/>
</dbReference>
<dbReference type="Proteomes" id="UP001642360">
    <property type="component" value="Unassembled WGS sequence"/>
</dbReference>
<feature type="compositionally biased region" description="Basic and acidic residues" evidence="1">
    <location>
        <begin position="1"/>
        <end position="16"/>
    </location>
</feature>
<dbReference type="PROSITE" id="PS50181">
    <property type="entry name" value="FBOX"/>
    <property type="match status" value="1"/>
</dbReference>
<dbReference type="Gene3D" id="1.20.1280.50">
    <property type="match status" value="1"/>
</dbReference>
<proteinExistence type="predicted"/>
<evidence type="ECO:0000313" key="3">
    <source>
        <dbReference type="EMBL" id="CAK9135668.1"/>
    </source>
</evidence>
<dbReference type="CDD" id="cd22157">
    <property type="entry name" value="F-box_AtFBW1-like"/>
    <property type="match status" value="1"/>
</dbReference>
<dbReference type="InterPro" id="IPR011043">
    <property type="entry name" value="Gal_Oxase/kelch_b-propeller"/>
</dbReference>
<dbReference type="SUPFAM" id="SSF81383">
    <property type="entry name" value="F-box domain"/>
    <property type="match status" value="1"/>
</dbReference>
<dbReference type="PANTHER" id="PTHR31111">
    <property type="entry name" value="BNAA05G37150D PROTEIN-RELATED"/>
    <property type="match status" value="1"/>
</dbReference>
<dbReference type="NCBIfam" id="TIGR01640">
    <property type="entry name" value="F_box_assoc_1"/>
    <property type="match status" value="1"/>
</dbReference>
<name>A0ABC8QSV0_9AQUA</name>
<feature type="domain" description="F-box" evidence="2">
    <location>
        <begin position="18"/>
        <end position="65"/>
    </location>
</feature>
<evidence type="ECO:0000259" key="2">
    <source>
        <dbReference type="PROSITE" id="PS50181"/>
    </source>
</evidence>